<dbReference type="Proteomes" id="UP000805193">
    <property type="component" value="Unassembled WGS sequence"/>
</dbReference>
<reference evidence="1 2" key="1">
    <citation type="journal article" date="2020" name="Cell">
        <title>Large-Scale Comparative Analyses of Tick Genomes Elucidate Their Genetic Diversity and Vector Capacities.</title>
        <authorList>
            <consortium name="Tick Genome and Microbiome Consortium (TIGMIC)"/>
            <person name="Jia N."/>
            <person name="Wang J."/>
            <person name="Shi W."/>
            <person name="Du L."/>
            <person name="Sun Y."/>
            <person name="Zhan W."/>
            <person name="Jiang J.F."/>
            <person name="Wang Q."/>
            <person name="Zhang B."/>
            <person name="Ji P."/>
            <person name="Bell-Sakyi L."/>
            <person name="Cui X.M."/>
            <person name="Yuan T.T."/>
            <person name="Jiang B.G."/>
            <person name="Yang W.F."/>
            <person name="Lam T.T."/>
            <person name="Chang Q.C."/>
            <person name="Ding S.J."/>
            <person name="Wang X.J."/>
            <person name="Zhu J.G."/>
            <person name="Ruan X.D."/>
            <person name="Zhao L."/>
            <person name="Wei J.T."/>
            <person name="Ye R.Z."/>
            <person name="Que T.C."/>
            <person name="Du C.H."/>
            <person name="Zhou Y.H."/>
            <person name="Cheng J.X."/>
            <person name="Dai P.F."/>
            <person name="Guo W.B."/>
            <person name="Han X.H."/>
            <person name="Huang E.J."/>
            <person name="Li L.F."/>
            <person name="Wei W."/>
            <person name="Gao Y.C."/>
            <person name="Liu J.Z."/>
            <person name="Shao H.Z."/>
            <person name="Wang X."/>
            <person name="Wang C.C."/>
            <person name="Yang T.C."/>
            <person name="Huo Q.B."/>
            <person name="Li W."/>
            <person name="Chen H.Y."/>
            <person name="Chen S.E."/>
            <person name="Zhou L.G."/>
            <person name="Ni X.B."/>
            <person name="Tian J.H."/>
            <person name="Sheng Y."/>
            <person name="Liu T."/>
            <person name="Pan Y.S."/>
            <person name="Xia L.Y."/>
            <person name="Li J."/>
            <person name="Zhao F."/>
            <person name="Cao W.C."/>
        </authorList>
    </citation>
    <scope>NUCLEOTIDE SEQUENCE [LARGE SCALE GENOMIC DNA]</scope>
    <source>
        <strain evidence="1">Iper-2018</strain>
    </source>
</reference>
<keyword evidence="2" id="KW-1185">Reference proteome</keyword>
<sequence>MPPEMAQKWSSVIDVLLFQKLRDDVDDTLVQKLITFLDATDDQEFLGCLLSISSEKLATTLESAKTPSSLAFGLHLTAALGRREQLFRSLGQNGVLTTLEKLDISGQEASVRSALLHALTAFLQHESGATWAARQGALDRVLPSLLDPSVFVQNKAEAFCVAYLSGNIDAPKAGQFLDTTLGEAHLKRRKRCLRILLAVMKRSKEAVSALCRDHSLETRLASLVGQASATEEELCLAAQLAALLSRAGGGPTLTDSLALFKRSPAARVKFAAAFIESGADVEEEKRCVELLVSGLDDPSRSVVSSSLGELRQVMPRLAHPATLERVAEGTFRFLGHSRWARQSRLLAVALECFGMALAGTDLVAAGSEKLEGLSGRAHVRPQRRQPYHARPAGASRLWRNPGRGTVWMCSLGHGVVFVCRADPVGGGPAAPHGVDGATRDGGRARGTGQAGQCPKRAGSCAGGPHVPVAGAPRPPRFLWGCLDCTDGGVRAAALSALARLCLQPQLCQLLQSTLQLSQSEVVERVAQTARNDADVFARRAAMATLSLWVGRDCLAPDCRSAARRSASRALARDLDSEVQLSGLATWRTCLDADLDALAERTEASARQALGKADADGLGSAMESVLCTDSDARVRSETERLLRDLRDRLTREFAFSASGNGSAFPYRRRGHGESRTYVGSGDEPALDRGEVMDQVLDLGLSECLLRKLRPSEDIRTSEEIPGCGPTPATPVTTESMLGYVSEGLPRKPCGTVLFDETQSLLDDLLAAADSTHRDMDCY</sequence>
<protein>
    <submittedName>
        <fullName evidence="1">Uncharacterized protein</fullName>
    </submittedName>
</protein>
<comment type="caution">
    <text evidence="1">The sequence shown here is derived from an EMBL/GenBank/DDBJ whole genome shotgun (WGS) entry which is preliminary data.</text>
</comment>
<evidence type="ECO:0000313" key="1">
    <source>
        <dbReference type="EMBL" id="KAG0420627.1"/>
    </source>
</evidence>
<accession>A0AC60PIN8</accession>
<proteinExistence type="predicted"/>
<gene>
    <name evidence="1" type="ORF">HPB47_003407</name>
</gene>
<evidence type="ECO:0000313" key="2">
    <source>
        <dbReference type="Proteomes" id="UP000805193"/>
    </source>
</evidence>
<dbReference type="EMBL" id="JABSTQ010010490">
    <property type="protein sequence ID" value="KAG0420627.1"/>
    <property type="molecule type" value="Genomic_DNA"/>
</dbReference>
<organism evidence="1 2">
    <name type="scientific">Ixodes persulcatus</name>
    <name type="common">Taiga tick</name>
    <dbReference type="NCBI Taxonomy" id="34615"/>
    <lineage>
        <taxon>Eukaryota</taxon>
        <taxon>Metazoa</taxon>
        <taxon>Ecdysozoa</taxon>
        <taxon>Arthropoda</taxon>
        <taxon>Chelicerata</taxon>
        <taxon>Arachnida</taxon>
        <taxon>Acari</taxon>
        <taxon>Parasitiformes</taxon>
        <taxon>Ixodida</taxon>
        <taxon>Ixodoidea</taxon>
        <taxon>Ixodidae</taxon>
        <taxon>Ixodinae</taxon>
        <taxon>Ixodes</taxon>
    </lineage>
</organism>
<name>A0AC60PIN8_IXOPE</name>